<evidence type="ECO:0000256" key="2">
    <source>
        <dbReference type="SAM" id="MobiDB-lite"/>
    </source>
</evidence>
<reference evidence="5" key="1">
    <citation type="submission" date="2025-08" db="UniProtKB">
        <authorList>
            <consortium name="RefSeq"/>
        </authorList>
    </citation>
    <scope>IDENTIFICATION</scope>
</reference>
<organism evidence="4 5">
    <name type="scientific">Diaphorina citri</name>
    <name type="common">Asian citrus psyllid</name>
    <dbReference type="NCBI Taxonomy" id="121845"/>
    <lineage>
        <taxon>Eukaryota</taxon>
        <taxon>Metazoa</taxon>
        <taxon>Ecdysozoa</taxon>
        <taxon>Arthropoda</taxon>
        <taxon>Hexapoda</taxon>
        <taxon>Insecta</taxon>
        <taxon>Pterygota</taxon>
        <taxon>Neoptera</taxon>
        <taxon>Paraneoptera</taxon>
        <taxon>Hemiptera</taxon>
        <taxon>Sternorrhyncha</taxon>
        <taxon>Psylloidea</taxon>
        <taxon>Psyllidae</taxon>
        <taxon>Diaphorininae</taxon>
        <taxon>Diaphorina</taxon>
    </lineage>
</organism>
<dbReference type="GO" id="GO:0005789">
    <property type="term" value="C:endoplasmic reticulum membrane"/>
    <property type="evidence" value="ECO:0007669"/>
    <property type="project" value="TreeGrafter"/>
</dbReference>
<evidence type="ECO:0000256" key="1">
    <source>
        <dbReference type="ARBA" id="ARBA00009045"/>
    </source>
</evidence>
<accession>A0A3Q0J2H1</accession>
<dbReference type="KEGG" id="dci:113468312"/>
<feature type="region of interest" description="Disordered" evidence="2">
    <location>
        <begin position="65"/>
        <end position="111"/>
    </location>
</feature>
<keyword evidence="3" id="KW-0472">Membrane</keyword>
<dbReference type="InterPro" id="IPR051512">
    <property type="entry name" value="Inactive_Rhomboid"/>
</dbReference>
<keyword evidence="4" id="KW-1185">Reference proteome</keyword>
<feature type="region of interest" description="Disordered" evidence="2">
    <location>
        <begin position="199"/>
        <end position="225"/>
    </location>
</feature>
<feature type="compositionally biased region" description="Basic and acidic residues" evidence="2">
    <location>
        <begin position="68"/>
        <end position="85"/>
    </location>
</feature>
<dbReference type="AlphaFoldDB" id="A0A3Q0J2H1"/>
<feature type="compositionally biased region" description="Basic residues" evidence="2">
    <location>
        <begin position="86"/>
        <end position="96"/>
    </location>
</feature>
<dbReference type="PaxDb" id="121845-A0A3Q0J2H1"/>
<keyword evidence="3" id="KW-0812">Transmembrane</keyword>
<dbReference type="GO" id="GO:0042058">
    <property type="term" value="P:regulation of epidermal growth factor receptor signaling pathway"/>
    <property type="evidence" value="ECO:0007669"/>
    <property type="project" value="TreeGrafter"/>
</dbReference>
<dbReference type="Proteomes" id="UP000079169">
    <property type="component" value="Unplaced"/>
</dbReference>
<feature type="non-terminal residue" evidence="5">
    <location>
        <position position="326"/>
    </location>
</feature>
<evidence type="ECO:0000313" key="4">
    <source>
        <dbReference type="Proteomes" id="UP000079169"/>
    </source>
</evidence>
<dbReference type="PANTHER" id="PTHR45965">
    <property type="entry name" value="INACTIVE RHOMBOID PROTEIN"/>
    <property type="match status" value="1"/>
</dbReference>
<evidence type="ECO:0000256" key="3">
    <source>
        <dbReference type="SAM" id="Phobius"/>
    </source>
</evidence>
<feature type="compositionally biased region" description="Basic residues" evidence="2">
    <location>
        <begin position="8"/>
        <end position="17"/>
    </location>
</feature>
<comment type="similarity">
    <text evidence="1">Belongs to the peptidase S54 family.</text>
</comment>
<proteinExistence type="inferred from homology"/>
<feature type="transmembrane region" description="Helical" evidence="3">
    <location>
        <begin position="291"/>
        <end position="313"/>
    </location>
</feature>
<sequence>MAFSYPTLHKKKSRAKRSASTSAVPSGGPCNKWLRPCGQEDPGVHEDDVFFDDIIQGDLGLNFGGSAADDKDVTQTDGHSRDTRYTLHKKKSRAKRSASTSAVPSGGPCNKWLRPCGQEDPGVHEDDVFFDDIIQGDLGLNFGGSAADDKDVTQTDVPSGGPCNKWLRPCGQEDPGVHEDDVFFDDIIQGDLGLNFGGSAADDKDVTQTDGHSRDTRLSSWKREPRRHETTEIGLNRIWDRILDRTLDNSDRRQFGMGVVGRFFGRSYKRSVLSQEPIKEQLDHIEDHRPFFTYWITTVQIIILCLSIFAYGLGPFGFNLAHNSGL</sequence>
<protein>
    <submittedName>
        <fullName evidence="5">Uncharacterized protein LOC113468312</fullName>
    </submittedName>
</protein>
<name>A0A3Q0J2H1_DIACI</name>
<dbReference type="GeneID" id="113468312"/>
<dbReference type="PANTHER" id="PTHR45965:SF3">
    <property type="entry name" value="INACTIVE RHOMBOID PROTEIN 1"/>
    <property type="match status" value="1"/>
</dbReference>
<evidence type="ECO:0000313" key="5">
    <source>
        <dbReference type="RefSeq" id="XP_026680920.1"/>
    </source>
</evidence>
<feature type="region of interest" description="Disordered" evidence="2">
    <location>
        <begin position="1"/>
        <end position="33"/>
    </location>
</feature>
<keyword evidence="3" id="KW-1133">Transmembrane helix</keyword>
<feature type="compositionally biased region" description="Basic and acidic residues" evidence="2">
    <location>
        <begin position="201"/>
        <end position="225"/>
    </location>
</feature>
<dbReference type="STRING" id="121845.A0A3Q0J2H1"/>
<gene>
    <name evidence="5" type="primary">LOC113468312</name>
</gene>
<dbReference type="RefSeq" id="XP_026680920.1">
    <property type="nucleotide sequence ID" value="XM_026825119.1"/>
</dbReference>
<dbReference type="GO" id="GO:0050708">
    <property type="term" value="P:regulation of protein secretion"/>
    <property type="evidence" value="ECO:0007669"/>
    <property type="project" value="TreeGrafter"/>
</dbReference>